<evidence type="ECO:0000313" key="3">
    <source>
        <dbReference type="WBParaSite" id="L893_g18205.t1"/>
    </source>
</evidence>
<sequence>MIGGRAIPTQSDTHIGWMSPDTASFSLDCSATRKLGSTGSRNHLTLTPLPELSVSNFDDKSYVPEPNTPCGNLSCLSLSFTPRRRAYFNTPGSTHRDLNVSSFLGITPLKRLQSFDEDRTKTCERRFPEPSFVDEGIEEEMRVVWNRIIEKNTTSKAYIRCVEDLLATAKPKKDDISVAKHMVQKNRELTAEIEQLLAEYKALKMASDVDGDL</sequence>
<feature type="coiled-coil region" evidence="1">
    <location>
        <begin position="179"/>
        <end position="206"/>
    </location>
</feature>
<proteinExistence type="predicted"/>
<evidence type="ECO:0000256" key="1">
    <source>
        <dbReference type="SAM" id="Coils"/>
    </source>
</evidence>
<dbReference type="Proteomes" id="UP000095287">
    <property type="component" value="Unplaced"/>
</dbReference>
<reference evidence="3" key="1">
    <citation type="submission" date="2016-11" db="UniProtKB">
        <authorList>
            <consortium name="WormBaseParasite"/>
        </authorList>
    </citation>
    <scope>IDENTIFICATION</scope>
</reference>
<organism evidence="2 3">
    <name type="scientific">Steinernema glaseri</name>
    <dbReference type="NCBI Taxonomy" id="37863"/>
    <lineage>
        <taxon>Eukaryota</taxon>
        <taxon>Metazoa</taxon>
        <taxon>Ecdysozoa</taxon>
        <taxon>Nematoda</taxon>
        <taxon>Chromadorea</taxon>
        <taxon>Rhabditida</taxon>
        <taxon>Tylenchina</taxon>
        <taxon>Panagrolaimomorpha</taxon>
        <taxon>Strongyloidoidea</taxon>
        <taxon>Steinernematidae</taxon>
        <taxon>Steinernema</taxon>
    </lineage>
</organism>
<dbReference type="AlphaFoldDB" id="A0A1I7YNS9"/>
<accession>A0A1I7YNS9</accession>
<evidence type="ECO:0000313" key="2">
    <source>
        <dbReference type="Proteomes" id="UP000095287"/>
    </source>
</evidence>
<dbReference type="WBParaSite" id="L893_g18205.t1">
    <property type="protein sequence ID" value="L893_g18205.t1"/>
    <property type="gene ID" value="L893_g18205"/>
</dbReference>
<keyword evidence="2" id="KW-1185">Reference proteome</keyword>
<protein>
    <submittedName>
        <fullName evidence="3">Uncharacterized protein</fullName>
    </submittedName>
</protein>
<keyword evidence="1" id="KW-0175">Coiled coil</keyword>
<name>A0A1I7YNS9_9BILA</name>